<accession>A0A918SEK5</accession>
<keyword evidence="2" id="KW-1185">Reference proteome</keyword>
<evidence type="ECO:0000313" key="2">
    <source>
        <dbReference type="Proteomes" id="UP000646579"/>
    </source>
</evidence>
<gene>
    <name evidence="1" type="ORF">GCM10007989_36600</name>
</gene>
<evidence type="ECO:0008006" key="3">
    <source>
        <dbReference type="Google" id="ProtNLM"/>
    </source>
</evidence>
<dbReference type="Proteomes" id="UP000646579">
    <property type="component" value="Unassembled WGS sequence"/>
</dbReference>
<dbReference type="EMBL" id="BMZE01000004">
    <property type="protein sequence ID" value="GHA37121.1"/>
    <property type="molecule type" value="Genomic_DNA"/>
</dbReference>
<comment type="caution">
    <text evidence="1">The sequence shown here is derived from an EMBL/GenBank/DDBJ whole genome shotgun (WGS) entry which is preliminary data.</text>
</comment>
<dbReference type="RefSeq" id="WP_189427226.1">
    <property type="nucleotide sequence ID" value="NZ_BMZE01000004.1"/>
</dbReference>
<reference evidence="1" key="1">
    <citation type="journal article" date="2014" name="Int. J. Syst. Evol. Microbiol.">
        <title>Complete genome sequence of Corynebacterium casei LMG S-19264T (=DSM 44701T), isolated from a smear-ripened cheese.</title>
        <authorList>
            <consortium name="US DOE Joint Genome Institute (JGI-PGF)"/>
            <person name="Walter F."/>
            <person name="Albersmeier A."/>
            <person name="Kalinowski J."/>
            <person name="Ruckert C."/>
        </authorList>
    </citation>
    <scope>NUCLEOTIDE SEQUENCE</scope>
    <source>
        <strain evidence="1">KCTC 32437</strain>
    </source>
</reference>
<organism evidence="1 2">
    <name type="scientific">Devosia pacifica</name>
    <dbReference type="NCBI Taxonomy" id="1335967"/>
    <lineage>
        <taxon>Bacteria</taxon>
        <taxon>Pseudomonadati</taxon>
        <taxon>Pseudomonadota</taxon>
        <taxon>Alphaproteobacteria</taxon>
        <taxon>Hyphomicrobiales</taxon>
        <taxon>Devosiaceae</taxon>
        <taxon>Devosia</taxon>
    </lineage>
</organism>
<reference evidence="1" key="2">
    <citation type="submission" date="2020-09" db="EMBL/GenBank/DDBJ databases">
        <authorList>
            <person name="Sun Q."/>
            <person name="Kim S."/>
        </authorList>
    </citation>
    <scope>NUCLEOTIDE SEQUENCE</scope>
    <source>
        <strain evidence="1">KCTC 32437</strain>
    </source>
</reference>
<name>A0A918SEK5_9HYPH</name>
<dbReference type="AlphaFoldDB" id="A0A918SEK5"/>
<protein>
    <recommendedName>
        <fullName evidence="3">PilZ domain-containing protein</fullName>
    </recommendedName>
</protein>
<proteinExistence type="predicted"/>
<evidence type="ECO:0000313" key="1">
    <source>
        <dbReference type="EMBL" id="GHA37121.1"/>
    </source>
</evidence>
<sequence>MNTSATAGQTPDQLSINDRVSHLASAQGRYLIKKPGQGSRSRAFACRLKRISPISLTFSGPMPAQVGETVTTYFTEFGMLPGHVRRNLGYSLVVDLDLSAEERKRLAAKVIWAEKHRNFQVPDNRQSKRVLPRSPNSHLVIPGRGRVRCFVIDMSATGAAVSAEVDPEIGSVLALGSVVGRVVRKFATGFAIMFEQRFELEVLEPKIIVPLQVDQFVSLD</sequence>